<gene>
    <name evidence="2" type="primary">Necator_chrI.g3833</name>
    <name evidence="2" type="ORF">RB195_007704</name>
</gene>
<evidence type="ECO:0000313" key="3">
    <source>
        <dbReference type="Proteomes" id="UP001303046"/>
    </source>
</evidence>
<dbReference type="Proteomes" id="UP001303046">
    <property type="component" value="Unassembled WGS sequence"/>
</dbReference>
<evidence type="ECO:0000313" key="2">
    <source>
        <dbReference type="EMBL" id="KAK6731389.1"/>
    </source>
</evidence>
<protein>
    <submittedName>
        <fullName evidence="2">Uncharacterized protein</fullName>
    </submittedName>
</protein>
<dbReference type="EMBL" id="JAVFWL010000001">
    <property type="protein sequence ID" value="KAK6731389.1"/>
    <property type="molecule type" value="Genomic_DNA"/>
</dbReference>
<organism evidence="2 3">
    <name type="scientific">Necator americanus</name>
    <name type="common">Human hookworm</name>
    <dbReference type="NCBI Taxonomy" id="51031"/>
    <lineage>
        <taxon>Eukaryota</taxon>
        <taxon>Metazoa</taxon>
        <taxon>Ecdysozoa</taxon>
        <taxon>Nematoda</taxon>
        <taxon>Chromadorea</taxon>
        <taxon>Rhabditida</taxon>
        <taxon>Rhabditina</taxon>
        <taxon>Rhabditomorpha</taxon>
        <taxon>Strongyloidea</taxon>
        <taxon>Ancylostomatidae</taxon>
        <taxon>Bunostominae</taxon>
        <taxon>Necator</taxon>
    </lineage>
</organism>
<accession>A0ABR1BYI1</accession>
<comment type="caution">
    <text evidence="2">The sequence shown here is derived from an EMBL/GenBank/DDBJ whole genome shotgun (WGS) entry which is preliminary data.</text>
</comment>
<reference evidence="2 3" key="1">
    <citation type="submission" date="2023-08" db="EMBL/GenBank/DDBJ databases">
        <title>A Necator americanus chromosomal reference genome.</title>
        <authorList>
            <person name="Ilik V."/>
            <person name="Petrzelkova K.J."/>
            <person name="Pardy F."/>
            <person name="Fuh T."/>
            <person name="Niatou-Singa F.S."/>
            <person name="Gouil Q."/>
            <person name="Baker L."/>
            <person name="Ritchie M.E."/>
            <person name="Jex A.R."/>
            <person name="Gazzola D."/>
            <person name="Li H."/>
            <person name="Toshio Fujiwara R."/>
            <person name="Zhan B."/>
            <person name="Aroian R.V."/>
            <person name="Pafco B."/>
            <person name="Schwarz E.M."/>
        </authorList>
    </citation>
    <scope>NUCLEOTIDE SEQUENCE [LARGE SCALE GENOMIC DNA]</scope>
    <source>
        <strain evidence="2 3">Aroian</strain>
        <tissue evidence="2">Whole animal</tissue>
    </source>
</reference>
<name>A0ABR1BYI1_NECAM</name>
<feature type="region of interest" description="Disordered" evidence="1">
    <location>
        <begin position="18"/>
        <end position="44"/>
    </location>
</feature>
<keyword evidence="3" id="KW-1185">Reference proteome</keyword>
<sequence>MKHGAVAEATALDAVRSRKRLDSSYLDPTAPRRPQPHTQLHRASCRFDPTVPRTCFKGGYKRRTTHAHRFLVLMRAETKSVASTGNTFGLKEEA</sequence>
<evidence type="ECO:0000256" key="1">
    <source>
        <dbReference type="SAM" id="MobiDB-lite"/>
    </source>
</evidence>
<proteinExistence type="predicted"/>